<evidence type="ECO:0000313" key="2">
    <source>
        <dbReference type="Proteomes" id="UP001154078"/>
    </source>
</evidence>
<evidence type="ECO:0000313" key="1">
    <source>
        <dbReference type="EMBL" id="CAH0548783.1"/>
    </source>
</evidence>
<dbReference type="EMBL" id="OV121141">
    <property type="protein sequence ID" value="CAH0548783.1"/>
    <property type="molecule type" value="Genomic_DNA"/>
</dbReference>
<proteinExistence type="predicted"/>
<dbReference type="AlphaFoldDB" id="A0A9P0FCX3"/>
<protein>
    <submittedName>
        <fullName evidence="1">Uncharacterized protein</fullName>
    </submittedName>
</protein>
<gene>
    <name evidence="1" type="ORF">MELIAE_LOCUS2180</name>
</gene>
<keyword evidence="2" id="KW-1185">Reference proteome</keyword>
<reference evidence="1" key="1">
    <citation type="submission" date="2021-12" db="EMBL/GenBank/DDBJ databases">
        <authorList>
            <person name="King R."/>
        </authorList>
    </citation>
    <scope>NUCLEOTIDE SEQUENCE</scope>
</reference>
<organism evidence="1 2">
    <name type="scientific">Brassicogethes aeneus</name>
    <name type="common">Rape pollen beetle</name>
    <name type="synonym">Meligethes aeneus</name>
    <dbReference type="NCBI Taxonomy" id="1431903"/>
    <lineage>
        <taxon>Eukaryota</taxon>
        <taxon>Metazoa</taxon>
        <taxon>Ecdysozoa</taxon>
        <taxon>Arthropoda</taxon>
        <taxon>Hexapoda</taxon>
        <taxon>Insecta</taxon>
        <taxon>Pterygota</taxon>
        <taxon>Neoptera</taxon>
        <taxon>Endopterygota</taxon>
        <taxon>Coleoptera</taxon>
        <taxon>Polyphaga</taxon>
        <taxon>Cucujiformia</taxon>
        <taxon>Nitidulidae</taxon>
        <taxon>Meligethinae</taxon>
        <taxon>Brassicogethes</taxon>
    </lineage>
</organism>
<name>A0A9P0FCX3_BRAAE</name>
<sequence length="214" mass="25817">MSTIEKVYISTIPSDIQDIEFSYDNRHELNLRILQRRSKDRLYDFLSPNGKYRDENYEIYKKQLQQFKDAARKYNRLNEETLVTNKKRLNQDYILELECDFLKNTADLITGCPTDCHCRKMKNNAVYTKIRTLRKVNYKPPDFSDICCVERWMKRKIILEKFVNLVRKVIIQNRASKNLQMLKTLNKEIVHELELKHRKCCNESYGELFEKFVK</sequence>
<accession>A0A9P0FCX3</accession>
<dbReference type="Proteomes" id="UP001154078">
    <property type="component" value="Chromosome 10"/>
</dbReference>
<dbReference type="OrthoDB" id="5538672at2759"/>